<accession>A0A6H5FXD7</accession>
<dbReference type="EMBL" id="CADCXU010001875">
    <property type="protein sequence ID" value="CAA9994278.1"/>
    <property type="molecule type" value="Genomic_DNA"/>
</dbReference>
<evidence type="ECO:0000313" key="2">
    <source>
        <dbReference type="Proteomes" id="UP000479000"/>
    </source>
</evidence>
<dbReference type="OrthoDB" id="4748970at2759"/>
<organism evidence="1 2">
    <name type="scientific">Nesidiocoris tenuis</name>
    <dbReference type="NCBI Taxonomy" id="355587"/>
    <lineage>
        <taxon>Eukaryota</taxon>
        <taxon>Metazoa</taxon>
        <taxon>Ecdysozoa</taxon>
        <taxon>Arthropoda</taxon>
        <taxon>Hexapoda</taxon>
        <taxon>Insecta</taxon>
        <taxon>Pterygota</taxon>
        <taxon>Neoptera</taxon>
        <taxon>Paraneoptera</taxon>
        <taxon>Hemiptera</taxon>
        <taxon>Heteroptera</taxon>
        <taxon>Panheteroptera</taxon>
        <taxon>Cimicomorpha</taxon>
        <taxon>Miridae</taxon>
        <taxon>Dicyphina</taxon>
        <taxon>Nesidiocoris</taxon>
    </lineage>
</organism>
<protein>
    <submittedName>
        <fullName evidence="1">Uncharacterized protein</fullName>
    </submittedName>
</protein>
<proteinExistence type="predicted"/>
<gene>
    <name evidence="1" type="ORF">NTEN_LOCUS1094</name>
</gene>
<reference evidence="1 2" key="1">
    <citation type="submission" date="2020-02" db="EMBL/GenBank/DDBJ databases">
        <authorList>
            <person name="Ferguson B K."/>
        </authorList>
    </citation>
    <scope>NUCLEOTIDE SEQUENCE [LARGE SCALE GENOMIC DNA]</scope>
</reference>
<dbReference type="Proteomes" id="UP000479000">
    <property type="component" value="Unassembled WGS sequence"/>
</dbReference>
<keyword evidence="2" id="KW-1185">Reference proteome</keyword>
<sequence>MCLLCLSGRLCTSTTPCGVFVALFRSISIFPAQGLSRAEDDVFLKPAPLWEDIASSIQKLDPENAEMLASVTQVKIEFPDDQVLHPLIKCEKGQTGTNQTVNLGGCPRPPFDSGGLPWRTPPPPYPLQLRPHGKYNRRNNPELEKRRIHHCTFNERMKCPWVKLWKSMARSRPALASRGTTELDKSLNFCRSAKTRAVAKCIRKVHTSKPTSGYTPCFKPIAPITWDSMSDDSHFGEKAMSPMRLKNAKMFTITAVIRIAGAVC</sequence>
<evidence type="ECO:0000313" key="1">
    <source>
        <dbReference type="EMBL" id="CAA9994278.1"/>
    </source>
</evidence>
<dbReference type="AlphaFoldDB" id="A0A6H5FXD7"/>
<name>A0A6H5FXD7_9HEMI</name>